<dbReference type="InterPro" id="IPR013760">
    <property type="entry name" value="Topo_IIA-like_dom_sf"/>
</dbReference>
<dbReference type="FunFam" id="3.30.1490.30:FF:000001">
    <property type="entry name" value="DNA topoisomerase 2"/>
    <property type="match status" value="1"/>
</dbReference>
<dbReference type="GO" id="GO:0005634">
    <property type="term" value="C:nucleus"/>
    <property type="evidence" value="ECO:0007669"/>
    <property type="project" value="TreeGrafter"/>
</dbReference>
<dbReference type="InterPro" id="IPR031660">
    <property type="entry name" value="TOPRIM_C"/>
</dbReference>
<dbReference type="GO" id="GO:0003677">
    <property type="term" value="F:DNA binding"/>
    <property type="evidence" value="ECO:0007669"/>
    <property type="project" value="UniProtKB-UniRule"/>
</dbReference>
<dbReference type="InterPro" id="IPR050634">
    <property type="entry name" value="DNA_Topoisomerase_II"/>
</dbReference>
<dbReference type="FunFam" id="3.40.50.670:FF:000001">
    <property type="entry name" value="DNA topoisomerase 2"/>
    <property type="match status" value="2"/>
</dbReference>
<evidence type="ECO:0000256" key="9">
    <source>
        <dbReference type="ARBA" id="ARBA00023029"/>
    </source>
</evidence>
<keyword evidence="8" id="KW-0460">Magnesium</keyword>
<evidence type="ECO:0000313" key="18">
    <source>
        <dbReference type="Proteomes" id="UP000002316"/>
    </source>
</evidence>
<keyword evidence="5" id="KW-0479">Metal-binding</keyword>
<evidence type="ECO:0000256" key="6">
    <source>
        <dbReference type="ARBA" id="ARBA00022741"/>
    </source>
</evidence>
<dbReference type="InterPro" id="IPR001154">
    <property type="entry name" value="TopoII_euk"/>
</dbReference>
<comment type="cofactor">
    <cofactor evidence="3">
        <name>Mg(2+)</name>
        <dbReference type="ChEBI" id="CHEBI:18420"/>
    </cofactor>
</comment>
<dbReference type="VEuPathDB" id="TriTrypDB:Tbg972.11.12970"/>
<dbReference type="InterPro" id="IPR013506">
    <property type="entry name" value="Topo_IIA_bsu_dom2"/>
</dbReference>
<comment type="cofactor">
    <cofactor evidence="2">
        <name>Ca(2+)</name>
        <dbReference type="ChEBI" id="CHEBI:29108"/>
    </cofactor>
</comment>
<dbReference type="SUPFAM" id="SSF56719">
    <property type="entry name" value="Type II DNA topoisomerase"/>
    <property type="match status" value="1"/>
</dbReference>
<dbReference type="Pfam" id="PF00521">
    <property type="entry name" value="DNA_topoisoIV"/>
    <property type="match status" value="1"/>
</dbReference>
<dbReference type="InterPro" id="IPR002205">
    <property type="entry name" value="Topo_IIA_dom_A"/>
</dbReference>
<comment type="function">
    <text evidence="13">Control of topological states of DNA by transient breakage and subsequent rejoining of DNA strands. Topoisomerase II makes double-strand breaks.</text>
</comment>
<dbReference type="SMART" id="SM00434">
    <property type="entry name" value="TOP4c"/>
    <property type="match status" value="1"/>
</dbReference>
<dbReference type="Pfam" id="PF02518">
    <property type="entry name" value="HATPase_c"/>
    <property type="match status" value="1"/>
</dbReference>
<evidence type="ECO:0000256" key="10">
    <source>
        <dbReference type="ARBA" id="ARBA00023125"/>
    </source>
</evidence>
<dbReference type="Pfam" id="PF16898">
    <property type="entry name" value="TOPRIM_C"/>
    <property type="match status" value="1"/>
</dbReference>
<comment type="similarity">
    <text evidence="4 13">Belongs to the type II topoisomerase family.</text>
</comment>
<evidence type="ECO:0000313" key="17">
    <source>
        <dbReference type="EMBL" id="CBH18178.1"/>
    </source>
</evidence>
<dbReference type="Pfam" id="PF00204">
    <property type="entry name" value="DNA_gyraseB"/>
    <property type="match status" value="1"/>
</dbReference>
<dbReference type="FunFam" id="3.90.199.10:FF:000002">
    <property type="entry name" value="DNA topoisomerase 2"/>
    <property type="match status" value="1"/>
</dbReference>
<dbReference type="PROSITE" id="PS00177">
    <property type="entry name" value="TOPOISOMERASE_II"/>
    <property type="match status" value="1"/>
</dbReference>
<dbReference type="CDD" id="cd03365">
    <property type="entry name" value="TOPRIM_TopoIIA"/>
    <property type="match status" value="1"/>
</dbReference>
<keyword evidence="17" id="KW-0560">Oxidoreductase</keyword>
<reference evidence="18" key="1">
    <citation type="journal article" date="2010" name="PLoS Negl. Trop. Dis.">
        <title>The genome sequence of Trypanosoma brucei gambiense, causative agent of chronic human african trypanosomiasis.</title>
        <authorList>
            <person name="Jackson A.P."/>
            <person name="Sanders M."/>
            <person name="Berry A."/>
            <person name="McQuillan J."/>
            <person name="Aslett M.A."/>
            <person name="Quail M.A."/>
            <person name="Chukualim B."/>
            <person name="Capewell P."/>
            <person name="MacLeod A."/>
            <person name="Melville S.E."/>
            <person name="Gibson W."/>
            <person name="Barry J.D."/>
            <person name="Berriman M."/>
            <person name="Hertz-Fowler C."/>
        </authorList>
    </citation>
    <scope>NUCLEOTIDE SEQUENCE [LARGE SCALE GENOMIC DNA]</scope>
    <source>
        <strain evidence="18">MHOM/CI/86/DAL972</strain>
    </source>
</reference>
<feature type="domain" description="Topo IIA-type catalytic" evidence="16">
    <location>
        <begin position="726"/>
        <end position="1201"/>
    </location>
</feature>
<dbReference type="FunFam" id="1.10.268.10:FF:000014">
    <property type="entry name" value="DNA topoisomerase 2"/>
    <property type="match status" value="1"/>
</dbReference>
<dbReference type="InterPro" id="IPR014721">
    <property type="entry name" value="Ribsml_uS5_D2-typ_fold_subgr"/>
</dbReference>
<dbReference type="InterPro" id="IPR006171">
    <property type="entry name" value="TOPRIM_dom"/>
</dbReference>
<evidence type="ECO:0000256" key="1">
    <source>
        <dbReference type="ARBA" id="ARBA00000185"/>
    </source>
</evidence>
<evidence type="ECO:0000256" key="5">
    <source>
        <dbReference type="ARBA" id="ARBA00022723"/>
    </source>
</evidence>
<comment type="catalytic activity">
    <reaction evidence="1 12 13">
        <text>ATP-dependent breakage, passage and rejoining of double-stranded DNA.</text>
        <dbReference type="EC" id="5.6.2.2"/>
    </reaction>
</comment>
<dbReference type="SUPFAM" id="SSF55874">
    <property type="entry name" value="ATPase domain of HSP90 chaperone/DNA topoisomerase II/histidine kinase"/>
    <property type="match status" value="1"/>
</dbReference>
<dbReference type="GO" id="GO:0016491">
    <property type="term" value="F:oxidoreductase activity"/>
    <property type="evidence" value="ECO:0007669"/>
    <property type="project" value="UniProtKB-KW"/>
</dbReference>
<evidence type="ECO:0000256" key="12">
    <source>
        <dbReference type="PROSITE-ProRule" id="PRU01384"/>
    </source>
</evidence>
<dbReference type="InterPro" id="IPR013758">
    <property type="entry name" value="Topo_IIA_A/C_ab"/>
</dbReference>
<evidence type="ECO:0000256" key="3">
    <source>
        <dbReference type="ARBA" id="ARBA00001946"/>
    </source>
</evidence>
<dbReference type="GO" id="GO:0003918">
    <property type="term" value="F:DNA topoisomerase type II (double strand cut, ATP-hydrolyzing) activity"/>
    <property type="evidence" value="ECO:0007669"/>
    <property type="project" value="UniProtKB-UniRule"/>
</dbReference>
<dbReference type="FunFam" id="3.30.565.10:FF:000004">
    <property type="entry name" value="DNA topoisomerase 2"/>
    <property type="match status" value="1"/>
</dbReference>
<dbReference type="GeneID" id="23866461"/>
<dbReference type="OrthoDB" id="276498at2759"/>
<feature type="domain" description="Toprim" evidence="15">
    <location>
        <begin position="469"/>
        <end position="583"/>
    </location>
</feature>
<dbReference type="Gene3D" id="3.30.1360.40">
    <property type="match status" value="1"/>
</dbReference>
<dbReference type="FunFam" id="3.30.230.10:FF:000008">
    <property type="entry name" value="DNA topoisomerase 2"/>
    <property type="match status" value="1"/>
</dbReference>
<dbReference type="InterPro" id="IPR020568">
    <property type="entry name" value="Ribosomal_Su5_D2-typ_SF"/>
</dbReference>
<dbReference type="PROSITE" id="PS52040">
    <property type="entry name" value="TOPO_IIA"/>
    <property type="match status" value="1"/>
</dbReference>
<dbReference type="CDD" id="cd16930">
    <property type="entry name" value="HATPase_TopII-like"/>
    <property type="match status" value="1"/>
</dbReference>
<dbReference type="Gene3D" id="3.40.50.670">
    <property type="match status" value="1"/>
</dbReference>
<dbReference type="GO" id="GO:0000819">
    <property type="term" value="P:sister chromatid segregation"/>
    <property type="evidence" value="ECO:0007669"/>
    <property type="project" value="TreeGrafter"/>
</dbReference>
<evidence type="ECO:0000259" key="16">
    <source>
        <dbReference type="PROSITE" id="PS52040"/>
    </source>
</evidence>
<evidence type="ECO:0000259" key="15">
    <source>
        <dbReference type="PROSITE" id="PS50880"/>
    </source>
</evidence>
<dbReference type="Gene3D" id="3.30.230.10">
    <property type="match status" value="1"/>
</dbReference>
<dbReference type="Gene3D" id="3.30.565.10">
    <property type="entry name" value="Histidine kinase-like ATPase, C-terminal domain"/>
    <property type="match status" value="1"/>
</dbReference>
<gene>
    <name evidence="17" type="ORF">TbgDal_XI12970</name>
</gene>
<dbReference type="InterPro" id="IPR036890">
    <property type="entry name" value="HATPase_C_sf"/>
</dbReference>
<sequence length="1465" mass="167126">MTEILLQHEINVGSAQLGRQLSFFQPCDAWEEEIGTGPESTMSGRTVEEIYQKKTQHEHILARPDMYIGTIEPVTEDVWVYDEADNVMKLRKCTWTPGLYKIFDEILVNAADNKVRDPHGQTTIKVWVDAARGLVRVYNNGEGIPVQRHREHDLWVPEMIFGHLLTSSNYDDTEAKVTGGRNGFGAKLTNVFSTRFEVETVHSRSRKKFFMRWRNNMLENEEAVITPCDGPDYTVVTFYPDFEKFNLEGFTEDMVLIMQRRVYDIAGCTDKSLCCYLNDTRIACRSFPEYVDLYPTMGEERKPSSYSRVNDRWEVCVRVSNVGFQQVSFVNSIATTRGGTHVKYIVDQIIAKVTDQAMRKSKTEVKPHMIRPHLFIFVNSLIENPSFDSQTKETLNTPKARFGSTCDLPASLIDCVLKSSIVERAVEMANSRLNREMAMKMRNTNRKQILGIPKLDDANEAGGKYSQRCTLILTEGDSAKALCTAGLGVKNRDYFGVFPLAGKPLNVRDVSLKKASENSEIISICKIMGLDFNQKYTSTEGLRYGHLMIMSDQDHDGSHIKGLIINMIHNYWPDLLKVPGFLQQFITPIVKARKKGRGNSDEGTISFFSMPDYFKWKNAVGEGISDYEVKYYKGLGTSSAKEGREYFENIDRHRLNFVYEDRKDDDSIVLAFAKDKVDERKRWVMESMSSARRFESLSYNARDVSYSEFVHKELILFSVADCERSIPSVVDGLKPGQRKIMFSAFKRNLVRSLKVARFAGYVSEHAAYHHGEQSLVQTIVGLAQDYVGANNVPLLYRDGQFGTRLQGGKDHAAGRYISTRLTDIARRIYHPSDDFIVEYRDDDGLSVEPFYYVPVIPMVLVNGTAGIGTGFATNIPNYSPLDVIDNLNRLLSGEELQPMKPWYFGFTGTIEEREKGKFVSSGCATVRPDGVVHITELPIGTWTQQYKKFLEDLREREIVIQYREHNTDVTVDFEVFIHPEVLRQWVAQGCVEERLQLREYIHATNIIAFDREGKITKYLDAESVLKEFYLVRLEYYARRREFLLEQLQRAALKLENMVRFVNEVIDGTFIVTRRSMKDVLKDLKQRGYTPFPPQQKKKMSSTTIVDEEDNDGARKILPDVFEFESVPLCEQVIGKMLCTAEPEEINMWKGVLVEYDYLLSLRMVDLTVEMAMYFRTKREQMLNKHNFVLSASSKDLWREDLDLLRSDVEKLFDERRREIALIQCKKLEKRQFFDVSRLRVPLLSDAARKADRSLALRQSNCKREMSSKCASESFALLVDAGVRVSGLTEGSSICDINEARRKYGHSVAGGKRRLVRHDEVSKRGKFSSCGDQRHVSLSDGSDTDDCSIGAPSVSPSDATPATQKSRKISDSSYGFGIEGEVDIFFEDTVGEDFSEPATQANIVRSKSESPVLDFSAEYATEPKSRKRPRSIKDNDENTCPFYVDVVGEDVEYDSDQCIGFDACVF</sequence>
<dbReference type="GO" id="GO:0006265">
    <property type="term" value="P:DNA topological change"/>
    <property type="evidence" value="ECO:0007669"/>
    <property type="project" value="UniProtKB-UniRule"/>
</dbReference>
<dbReference type="Gene3D" id="3.30.1490.30">
    <property type="match status" value="1"/>
</dbReference>
<feature type="compositionally biased region" description="Polar residues" evidence="14">
    <location>
        <begin position="1353"/>
        <end position="1363"/>
    </location>
</feature>
<proteinExistence type="inferred from homology"/>
<evidence type="ECO:0000256" key="13">
    <source>
        <dbReference type="RuleBase" id="RU362094"/>
    </source>
</evidence>
<dbReference type="PRINTS" id="PR00418">
    <property type="entry name" value="TPI2FAMILY"/>
</dbReference>
<evidence type="ECO:0000256" key="4">
    <source>
        <dbReference type="ARBA" id="ARBA00011080"/>
    </source>
</evidence>
<dbReference type="EMBL" id="FN554974">
    <property type="protein sequence ID" value="CBH18178.1"/>
    <property type="molecule type" value="Genomic_DNA"/>
</dbReference>
<keyword evidence="7 13" id="KW-0067">ATP-binding</keyword>
<dbReference type="GO" id="GO:0046872">
    <property type="term" value="F:metal ion binding"/>
    <property type="evidence" value="ECO:0007669"/>
    <property type="project" value="UniProtKB-KW"/>
</dbReference>
<dbReference type="Gene3D" id="3.90.199.10">
    <property type="entry name" value="Topoisomerase II, domain 5"/>
    <property type="match status" value="1"/>
</dbReference>
<dbReference type="PANTHER" id="PTHR10169:SF38">
    <property type="entry name" value="DNA TOPOISOMERASE 2"/>
    <property type="match status" value="1"/>
</dbReference>
<dbReference type="PANTHER" id="PTHR10169">
    <property type="entry name" value="DNA TOPOISOMERASE/GYRASE"/>
    <property type="match status" value="1"/>
</dbReference>
<evidence type="ECO:0000256" key="2">
    <source>
        <dbReference type="ARBA" id="ARBA00001913"/>
    </source>
</evidence>
<keyword evidence="6 13" id="KW-0547">Nucleotide-binding</keyword>
<dbReference type="PRINTS" id="PR01158">
    <property type="entry name" value="TOPISMRASEII"/>
</dbReference>
<dbReference type="GO" id="GO:0005524">
    <property type="term" value="F:ATP binding"/>
    <property type="evidence" value="ECO:0007669"/>
    <property type="project" value="UniProtKB-UniRule"/>
</dbReference>
<organism evidence="17 18">
    <name type="scientific">Trypanosoma brucei gambiense (strain MHOM/CI/86/DAL972)</name>
    <dbReference type="NCBI Taxonomy" id="679716"/>
    <lineage>
        <taxon>Eukaryota</taxon>
        <taxon>Discoba</taxon>
        <taxon>Euglenozoa</taxon>
        <taxon>Kinetoplastea</taxon>
        <taxon>Metakinetoplastina</taxon>
        <taxon>Trypanosomatida</taxon>
        <taxon>Trypanosomatidae</taxon>
        <taxon>Trypanosoma</taxon>
    </lineage>
</organism>
<dbReference type="GO" id="GO:0000712">
    <property type="term" value="P:resolution of meiotic recombination intermediates"/>
    <property type="evidence" value="ECO:0007669"/>
    <property type="project" value="TreeGrafter"/>
</dbReference>
<dbReference type="CDD" id="cd03481">
    <property type="entry name" value="TopoIIA_Trans_ScTopoIIA"/>
    <property type="match status" value="1"/>
</dbReference>
<dbReference type="InterPro" id="IPR003594">
    <property type="entry name" value="HATPase_dom"/>
</dbReference>
<comment type="subunit">
    <text evidence="13">Homodimer.</text>
</comment>
<dbReference type="InterPro" id="IPR013759">
    <property type="entry name" value="Topo_IIA_B_C"/>
</dbReference>
<dbReference type="InterPro" id="IPR018522">
    <property type="entry name" value="TopoIIA_CS"/>
</dbReference>
<dbReference type="SMART" id="SM00433">
    <property type="entry name" value="TOP2c"/>
    <property type="match status" value="1"/>
</dbReference>
<dbReference type="InterPro" id="IPR013757">
    <property type="entry name" value="Topo_IIA_A_a_sf"/>
</dbReference>
<evidence type="ECO:0000256" key="7">
    <source>
        <dbReference type="ARBA" id="ARBA00022840"/>
    </source>
</evidence>
<dbReference type="EC" id="5.6.2.2" evidence="13"/>
<dbReference type="Gene3D" id="1.10.268.10">
    <property type="entry name" value="Topoisomerase, domain 3"/>
    <property type="match status" value="1"/>
</dbReference>
<name>D0A927_TRYB9</name>
<keyword evidence="11 12" id="KW-0413">Isomerase</keyword>
<dbReference type="Proteomes" id="UP000002316">
    <property type="component" value="Chromosome 11"/>
</dbReference>
<evidence type="ECO:0000256" key="8">
    <source>
        <dbReference type="ARBA" id="ARBA00022842"/>
    </source>
</evidence>
<dbReference type="SUPFAM" id="SSF54211">
    <property type="entry name" value="Ribosomal protein S5 domain 2-like"/>
    <property type="match status" value="1"/>
</dbReference>
<dbReference type="InterPro" id="IPR034157">
    <property type="entry name" value="TOPRIM_TopoII"/>
</dbReference>
<keyword evidence="10 12" id="KW-0238">DNA-binding</keyword>
<dbReference type="InterPro" id="IPR001241">
    <property type="entry name" value="Topo_IIA"/>
</dbReference>
<evidence type="ECO:0000256" key="14">
    <source>
        <dbReference type="SAM" id="MobiDB-lite"/>
    </source>
</evidence>
<accession>D0A927</accession>
<protein>
    <recommendedName>
        <fullName evidence="13">DNA topoisomerase 2</fullName>
        <ecNumber evidence="13">5.6.2.2</ecNumber>
    </recommendedName>
</protein>
<keyword evidence="9 12" id="KW-0799">Topoisomerase</keyword>
<evidence type="ECO:0000256" key="11">
    <source>
        <dbReference type="ARBA" id="ARBA00023235"/>
    </source>
</evidence>
<feature type="active site" description="O-(5'-phospho-DNA)-tyrosine intermediate" evidence="12">
    <location>
        <position position="816"/>
    </location>
</feature>
<dbReference type="PROSITE" id="PS50880">
    <property type="entry name" value="TOPRIM"/>
    <property type="match status" value="1"/>
</dbReference>
<dbReference type="RefSeq" id="XP_011780442.1">
    <property type="nucleotide sequence ID" value="XM_011782140.1"/>
</dbReference>
<feature type="region of interest" description="Disordered" evidence="14">
    <location>
        <begin position="1329"/>
        <end position="1369"/>
    </location>
</feature>
<dbReference type="KEGG" id="tbg:TbgDal_XI12970"/>